<feature type="non-terminal residue" evidence="2">
    <location>
        <position position="94"/>
    </location>
</feature>
<organism evidence="2 3">
    <name type="scientific">Pan troglodytes</name>
    <name type="common">Chimpanzee</name>
    <dbReference type="NCBI Taxonomy" id="9598"/>
    <lineage>
        <taxon>Eukaryota</taxon>
        <taxon>Metazoa</taxon>
        <taxon>Chordata</taxon>
        <taxon>Craniata</taxon>
        <taxon>Vertebrata</taxon>
        <taxon>Euteleostomi</taxon>
        <taxon>Mammalia</taxon>
        <taxon>Eutheria</taxon>
        <taxon>Euarchontoglires</taxon>
        <taxon>Primates</taxon>
        <taxon>Haplorrhini</taxon>
        <taxon>Catarrhini</taxon>
        <taxon>Hominidae</taxon>
        <taxon>Pan</taxon>
    </lineage>
</organism>
<evidence type="ECO:0000313" key="2">
    <source>
        <dbReference type="EMBL" id="PNI40391.1"/>
    </source>
</evidence>
<reference evidence="2 3" key="1">
    <citation type="submission" date="2017-12" db="EMBL/GenBank/DDBJ databases">
        <title>High-resolution comparative analysis of great ape genomes.</title>
        <authorList>
            <person name="Pollen A."/>
            <person name="Hastie A."/>
            <person name="Hormozdiari F."/>
            <person name="Dougherty M."/>
            <person name="Liu R."/>
            <person name="Chaisson M."/>
            <person name="Hoppe E."/>
            <person name="Hill C."/>
            <person name="Pang A."/>
            <person name="Hillier L."/>
            <person name="Baker C."/>
            <person name="Armstrong J."/>
            <person name="Shendure J."/>
            <person name="Paten B."/>
            <person name="Wilson R."/>
            <person name="Chao H."/>
            <person name="Schneider V."/>
            <person name="Ventura M."/>
            <person name="Kronenberg Z."/>
            <person name="Murali S."/>
            <person name="Gordon D."/>
            <person name="Cantsilieris S."/>
            <person name="Munson K."/>
            <person name="Nelson B."/>
            <person name="Raja A."/>
            <person name="Underwood J."/>
            <person name="Diekhans M."/>
            <person name="Fiddes I."/>
            <person name="Haussler D."/>
            <person name="Eichler E."/>
        </authorList>
    </citation>
    <scope>NUCLEOTIDE SEQUENCE [LARGE SCALE GENOMIC DNA]</scope>
    <source>
        <strain evidence="2">Yerkes chimp pedigree #C0471</strain>
    </source>
</reference>
<feature type="domain" description="Tudor" evidence="1">
    <location>
        <begin position="55"/>
        <end position="94"/>
    </location>
</feature>
<proteinExistence type="predicted"/>
<accession>A0A2J8KZE2</accession>
<dbReference type="InterPro" id="IPR002999">
    <property type="entry name" value="Tudor"/>
</dbReference>
<gene>
    <name evidence="2" type="ORF">CK820_G0034681</name>
</gene>
<protein>
    <submittedName>
        <fullName evidence="2">STK31 isoform 11</fullName>
    </submittedName>
</protein>
<dbReference type="EMBL" id="NBAG03000325">
    <property type="protein sequence ID" value="PNI40391.1"/>
    <property type="molecule type" value="Genomic_DNA"/>
</dbReference>
<evidence type="ECO:0000259" key="1">
    <source>
        <dbReference type="PROSITE" id="PS50304"/>
    </source>
</evidence>
<dbReference type="AlphaFoldDB" id="A0A2J8KZE2"/>
<sequence length="94" mass="10695">MDEDTHYDKVEDVVGSHIEDAVTFWAQSINRNKDIMKIGCSLSEVCPQASSVLGNLDPNKIYGGLFSEDQCWYRCKVLKIISVEKCLVRYIDYG</sequence>
<dbReference type="Pfam" id="PF00567">
    <property type="entry name" value="TUDOR"/>
    <property type="match status" value="1"/>
</dbReference>
<dbReference type="FunFam" id="2.30.30.140:FF:000018">
    <property type="entry name" value="Serine/threonine-protein kinase 31"/>
    <property type="match status" value="1"/>
</dbReference>
<evidence type="ECO:0000313" key="3">
    <source>
        <dbReference type="Proteomes" id="UP000236370"/>
    </source>
</evidence>
<dbReference type="Proteomes" id="UP000236370">
    <property type="component" value="Unassembled WGS sequence"/>
</dbReference>
<name>A0A2J8KZE2_PANTR</name>
<comment type="caution">
    <text evidence="2">The sequence shown here is derived from an EMBL/GenBank/DDBJ whole genome shotgun (WGS) entry which is preliminary data.</text>
</comment>
<dbReference type="PROSITE" id="PS50304">
    <property type="entry name" value="TUDOR"/>
    <property type="match status" value="1"/>
</dbReference>
<dbReference type="SUPFAM" id="SSF63748">
    <property type="entry name" value="Tudor/PWWP/MBT"/>
    <property type="match status" value="1"/>
</dbReference>
<dbReference type="Gene3D" id="2.30.30.140">
    <property type="match status" value="1"/>
</dbReference>